<dbReference type="GO" id="GO:0070475">
    <property type="term" value="P:rRNA base methylation"/>
    <property type="evidence" value="ECO:0007669"/>
    <property type="project" value="TreeGrafter"/>
</dbReference>
<dbReference type="Gene3D" id="3.40.50.150">
    <property type="entry name" value="Vaccinia Virus protein VP39"/>
    <property type="match status" value="1"/>
</dbReference>
<dbReference type="PANTHER" id="PTHR11061:SF49">
    <property type="entry name" value="23S RRNA (URACIL(1939)-C(5))-METHYLTRANSFERASE RLMD"/>
    <property type="match status" value="1"/>
</dbReference>
<dbReference type="Pfam" id="PF05958">
    <property type="entry name" value="tRNA_U5-meth_tr"/>
    <property type="match status" value="1"/>
</dbReference>
<dbReference type="InterPro" id="IPR010280">
    <property type="entry name" value="U5_MeTrfase_fam"/>
</dbReference>
<evidence type="ECO:0000256" key="5">
    <source>
        <dbReference type="ARBA" id="ARBA00023014"/>
    </source>
</evidence>
<dbReference type="PROSITE" id="PS51687">
    <property type="entry name" value="SAM_MT_RNA_M5U"/>
    <property type="match status" value="1"/>
</dbReference>
<reference evidence="7 8" key="1">
    <citation type="submission" date="2016-05" db="EMBL/GenBank/DDBJ databases">
        <title>Genome sequencing of Acetobacter pasteurianus strain SRCM100623.</title>
        <authorList>
            <person name="Song Y.R."/>
        </authorList>
    </citation>
    <scope>NUCLEOTIDE SEQUENCE [LARGE SCALE GENOMIC DNA]</scope>
    <source>
        <strain evidence="7 8">SRCM100623</strain>
    </source>
</reference>
<dbReference type="InterPro" id="IPR029063">
    <property type="entry name" value="SAM-dependent_MTases_sf"/>
</dbReference>
<dbReference type="OrthoDB" id="9804590at2"/>
<feature type="binding site" evidence="6">
    <location>
        <position position="288"/>
    </location>
    <ligand>
        <name>S-adenosyl-L-methionine</name>
        <dbReference type="ChEBI" id="CHEBI:59789"/>
    </ligand>
</feature>
<evidence type="ECO:0000313" key="8">
    <source>
        <dbReference type="Proteomes" id="UP000093796"/>
    </source>
</evidence>
<dbReference type="InterPro" id="IPR012340">
    <property type="entry name" value="NA-bd_OB-fold"/>
</dbReference>
<proteinExistence type="inferred from homology"/>
<organism evidence="7 8">
    <name type="scientific">Acetobacter pasteurianus</name>
    <name type="common">Acetobacter turbidans</name>
    <dbReference type="NCBI Taxonomy" id="438"/>
    <lineage>
        <taxon>Bacteria</taxon>
        <taxon>Pseudomonadati</taxon>
        <taxon>Pseudomonadota</taxon>
        <taxon>Alphaproteobacteria</taxon>
        <taxon>Acetobacterales</taxon>
        <taxon>Acetobacteraceae</taxon>
        <taxon>Acetobacter</taxon>
    </lineage>
</organism>
<keyword evidence="1" id="KW-0479">Metal-binding</keyword>
<evidence type="ECO:0000256" key="4">
    <source>
        <dbReference type="ARBA" id="ARBA00022691"/>
    </source>
</evidence>
<dbReference type="SUPFAM" id="SSF53335">
    <property type="entry name" value="S-adenosyl-L-methionine-dependent methyltransferases"/>
    <property type="match status" value="1"/>
</dbReference>
<dbReference type="GO" id="GO:0051539">
    <property type="term" value="F:4 iron, 4 sulfur cluster binding"/>
    <property type="evidence" value="ECO:0007669"/>
    <property type="project" value="UniProtKB-KW"/>
</dbReference>
<dbReference type="PANTHER" id="PTHR11061">
    <property type="entry name" value="RNA M5U METHYLTRANSFERASE"/>
    <property type="match status" value="1"/>
</dbReference>
<comment type="caution">
    <text evidence="7">The sequence shown here is derived from an EMBL/GenBank/DDBJ whole genome shotgun (WGS) entry which is preliminary data.</text>
</comment>
<keyword evidence="1" id="KW-0004">4Fe-4S</keyword>
<name>A0A1A0DNJ7_ACEPA</name>
<dbReference type="Gene3D" id="2.40.50.140">
    <property type="entry name" value="Nucleic acid-binding proteins"/>
    <property type="match status" value="1"/>
</dbReference>
<accession>A0A1A0DNJ7</accession>
<dbReference type="EMBL" id="LYUD01000001">
    <property type="protein sequence ID" value="OAZ76823.1"/>
    <property type="molecule type" value="Genomic_DNA"/>
</dbReference>
<keyword evidence="4 6" id="KW-0949">S-adenosyl-L-methionine</keyword>
<keyword evidence="5" id="KW-0411">Iron-sulfur</keyword>
<dbReference type="EC" id="2.1.1.190" evidence="7"/>
<evidence type="ECO:0000256" key="3">
    <source>
        <dbReference type="ARBA" id="ARBA00022679"/>
    </source>
</evidence>
<dbReference type="eggNOG" id="COG2265">
    <property type="taxonomic scope" value="Bacteria"/>
</dbReference>
<keyword evidence="3 6" id="KW-0808">Transferase</keyword>
<evidence type="ECO:0000256" key="1">
    <source>
        <dbReference type="ARBA" id="ARBA00022485"/>
    </source>
</evidence>
<feature type="binding site" evidence="6">
    <location>
        <position position="257"/>
    </location>
    <ligand>
        <name>S-adenosyl-L-methionine</name>
        <dbReference type="ChEBI" id="CHEBI:59789"/>
    </ligand>
</feature>
<dbReference type="PATRIC" id="fig|438.15.peg.46"/>
<dbReference type="RefSeq" id="WP_003629864.1">
    <property type="nucleotide sequence ID" value="NZ_LYUD01000001.1"/>
</dbReference>
<protein>
    <submittedName>
        <fullName evidence="7">23S rRNA (Uracil(1939)-C(5))-methyltransferase</fullName>
        <ecNumber evidence="7">2.1.1.190</ecNumber>
    </submittedName>
</protein>
<feature type="binding site" evidence="6">
    <location>
        <position position="352"/>
    </location>
    <ligand>
        <name>S-adenosyl-L-methionine</name>
        <dbReference type="ChEBI" id="CHEBI:59789"/>
    </ligand>
</feature>
<evidence type="ECO:0000313" key="7">
    <source>
        <dbReference type="EMBL" id="OAZ76823.1"/>
    </source>
</evidence>
<evidence type="ECO:0000256" key="2">
    <source>
        <dbReference type="ARBA" id="ARBA00022603"/>
    </source>
</evidence>
<keyword evidence="2 6" id="KW-0489">Methyltransferase</keyword>
<dbReference type="Proteomes" id="UP000093796">
    <property type="component" value="Unassembled WGS sequence"/>
</dbReference>
<feature type="binding site" evidence="6">
    <location>
        <position position="308"/>
    </location>
    <ligand>
        <name>S-adenosyl-L-methionine</name>
        <dbReference type="ChEBI" id="CHEBI:59789"/>
    </ligand>
</feature>
<dbReference type="AlphaFoldDB" id="A0A1A0DNJ7"/>
<keyword evidence="1" id="KW-0408">Iron</keyword>
<dbReference type="GO" id="GO:0070041">
    <property type="term" value="F:rRNA (uridine-C5-)-methyltransferase activity"/>
    <property type="evidence" value="ECO:0007669"/>
    <property type="project" value="TreeGrafter"/>
</dbReference>
<sequence>MTETYDTDVLYLATQGDGAVRTPDGRIAYIPETLAGEHIRLTKDSEGKWQLAEVLQPSPDRQIPPCSLFEHCGGCTLQHVKPAAILQWKVATVQHALQKAGFSNLPAFSAKQVQPHSRRRADLAVRRQPDGIMIGLHARNSHEVTDLTTCVVLHPDIVAALPAFRATLRSLNAIRREANLHINLLDSGLDVLLQTDGPLTAPDRVRLAQLATEQHIPRISWQQIKDTGLPEVAAQSGSVVQTIASHQIAPPAGTFFQATRESEQYIQEAVVKSLPTKLNRRDIITELYAGCGTLTFPLAEHARVNAYEGYAPALEALKKATGGTRISPFCRDLNHQPVLAKEIAASAVVVLDPPHAGAKLQMRQIAQGLPNHIVYVSCNPAALAQDASLLAKAGYTVENVTVIDQFLWSAEIEAICSFKRESSRRSRNGLSR</sequence>
<feature type="active site" description="Nucleophile" evidence="6">
    <location>
        <position position="378"/>
    </location>
</feature>
<evidence type="ECO:0000256" key="6">
    <source>
        <dbReference type="PROSITE-ProRule" id="PRU01024"/>
    </source>
</evidence>
<comment type="similarity">
    <text evidence="6">Belongs to the class I-like SAM-binding methyltransferase superfamily. RNA M5U methyltransferase family.</text>
</comment>
<gene>
    <name evidence="7" type="primary">rumA</name>
    <name evidence="7" type="ORF">SRCM100623_00048</name>
</gene>
<dbReference type="Gene3D" id="2.40.50.1070">
    <property type="match status" value="1"/>
</dbReference>